<proteinExistence type="predicted"/>
<feature type="non-terminal residue" evidence="1">
    <location>
        <position position="1"/>
    </location>
</feature>
<evidence type="ECO:0000313" key="2">
    <source>
        <dbReference type="Proteomes" id="UP001145114"/>
    </source>
</evidence>
<reference evidence="1" key="1">
    <citation type="submission" date="2022-06" db="EMBL/GenBank/DDBJ databases">
        <title>Phylogenomic reconstructions and comparative analyses of Kickxellomycotina fungi.</title>
        <authorList>
            <person name="Reynolds N.K."/>
            <person name="Stajich J.E."/>
            <person name="Barry K."/>
            <person name="Grigoriev I.V."/>
            <person name="Crous P."/>
            <person name="Smith M.E."/>
        </authorList>
    </citation>
    <scope>NUCLEOTIDE SEQUENCE</scope>
    <source>
        <strain evidence="1">RSA 2271</strain>
    </source>
</reference>
<dbReference type="EMBL" id="JAMZIH010004850">
    <property type="protein sequence ID" value="KAJ1676136.1"/>
    <property type="molecule type" value="Genomic_DNA"/>
</dbReference>
<gene>
    <name evidence="1" type="ORF">EV182_008798</name>
</gene>
<name>A0ACC1HL93_9FUNG</name>
<dbReference type="Proteomes" id="UP001145114">
    <property type="component" value="Unassembled WGS sequence"/>
</dbReference>
<keyword evidence="2" id="KW-1185">Reference proteome</keyword>
<accession>A0ACC1HL93</accession>
<organism evidence="1 2">
    <name type="scientific">Spiromyces aspiralis</name>
    <dbReference type="NCBI Taxonomy" id="68401"/>
    <lineage>
        <taxon>Eukaryota</taxon>
        <taxon>Fungi</taxon>
        <taxon>Fungi incertae sedis</taxon>
        <taxon>Zoopagomycota</taxon>
        <taxon>Kickxellomycotina</taxon>
        <taxon>Kickxellomycetes</taxon>
        <taxon>Kickxellales</taxon>
        <taxon>Kickxellaceae</taxon>
        <taxon>Spiromyces</taxon>
    </lineage>
</organism>
<evidence type="ECO:0000313" key="1">
    <source>
        <dbReference type="EMBL" id="KAJ1676136.1"/>
    </source>
</evidence>
<protein>
    <submittedName>
        <fullName evidence="1">Uncharacterized protein</fullName>
    </submittedName>
</protein>
<feature type="non-terminal residue" evidence="1">
    <location>
        <position position="105"/>
    </location>
</feature>
<sequence length="105" mass="9892">ATDTEAATNTKAININPTTMGTMGTGQQAVVTGATIAPLRAEAVGATIAVDIGPGTLTAAVAPMVVGIAAAATTGPGTMRAAEAATTITAVPATAMAGVVVAGED</sequence>
<comment type="caution">
    <text evidence="1">The sequence shown here is derived from an EMBL/GenBank/DDBJ whole genome shotgun (WGS) entry which is preliminary data.</text>
</comment>